<comment type="caution">
    <text evidence="5">The sequence shown here is derived from an EMBL/GenBank/DDBJ whole genome shotgun (WGS) entry which is preliminary data.</text>
</comment>
<dbReference type="InterPro" id="IPR037923">
    <property type="entry name" value="HTH-like"/>
</dbReference>
<keyword evidence="6" id="KW-1185">Reference proteome</keyword>
<dbReference type="Gene3D" id="1.10.10.60">
    <property type="entry name" value="Homeodomain-like"/>
    <property type="match status" value="1"/>
</dbReference>
<dbReference type="PRINTS" id="PR00032">
    <property type="entry name" value="HTHARAC"/>
</dbReference>
<dbReference type="InterPro" id="IPR014710">
    <property type="entry name" value="RmlC-like_jellyroll"/>
</dbReference>
<evidence type="ECO:0000256" key="3">
    <source>
        <dbReference type="ARBA" id="ARBA00023163"/>
    </source>
</evidence>
<dbReference type="InterPro" id="IPR009057">
    <property type="entry name" value="Homeodomain-like_sf"/>
</dbReference>
<dbReference type="InterPro" id="IPR003313">
    <property type="entry name" value="AraC-bd"/>
</dbReference>
<sequence length="297" mass="34189">MKTVKNTIPVYDICSLKGGDPGSADVVAATFTDYLRDHPNLHWPHRHSFYHIVLFTAGGGFHTIDFERFDVKAGQMYVMVPGQVHTWDFKGAIEGYVLNFSEHFFDQFLFRHQYFEHFPVMQGIASESVLRLNRKDQEQAITLLDRIISELQQGAYMAPDMIRTCILQLLILASRSSRPRNEASVTPHNRLLLAQFRKLIELHFAEKRLPKDYAELLYITPNHLNALCKDTVNKAAGELIRDRILLEAKRLLVNADTSVAEIAGGLSFTDNSHFTRFFKKNTGYTPEEFRRTYINNH</sequence>
<dbReference type="PANTHER" id="PTHR43280:SF32">
    <property type="entry name" value="TRANSCRIPTIONAL REGULATORY PROTEIN"/>
    <property type="match status" value="1"/>
</dbReference>
<gene>
    <name evidence="5" type="ORF">GCM10023092_25990</name>
</gene>
<dbReference type="PROSITE" id="PS01124">
    <property type="entry name" value="HTH_ARAC_FAMILY_2"/>
    <property type="match status" value="1"/>
</dbReference>
<name>A0ABP8N290_9BACT</name>
<dbReference type="InterPro" id="IPR020449">
    <property type="entry name" value="Tscrpt_reg_AraC-type_HTH"/>
</dbReference>
<keyword evidence="2" id="KW-0238">DNA-binding</keyword>
<dbReference type="RefSeq" id="WP_344827973.1">
    <property type="nucleotide sequence ID" value="NZ_BAABEZ010000024.1"/>
</dbReference>
<dbReference type="Proteomes" id="UP001501410">
    <property type="component" value="Unassembled WGS sequence"/>
</dbReference>
<accession>A0ABP8N290</accession>
<protein>
    <submittedName>
        <fullName evidence="5">Helix-turn-helix transcriptional regulator</fullName>
    </submittedName>
</protein>
<reference evidence="6" key="1">
    <citation type="journal article" date="2019" name="Int. J. Syst. Evol. Microbiol.">
        <title>The Global Catalogue of Microorganisms (GCM) 10K type strain sequencing project: providing services to taxonomists for standard genome sequencing and annotation.</title>
        <authorList>
            <consortium name="The Broad Institute Genomics Platform"/>
            <consortium name="The Broad Institute Genome Sequencing Center for Infectious Disease"/>
            <person name="Wu L."/>
            <person name="Ma J."/>
        </authorList>
    </citation>
    <scope>NUCLEOTIDE SEQUENCE [LARGE SCALE GENOMIC DNA]</scope>
    <source>
        <strain evidence="6">JCM 31921</strain>
    </source>
</reference>
<dbReference type="Pfam" id="PF12833">
    <property type="entry name" value="HTH_18"/>
    <property type="match status" value="1"/>
</dbReference>
<dbReference type="SUPFAM" id="SSF46689">
    <property type="entry name" value="Homeodomain-like"/>
    <property type="match status" value="1"/>
</dbReference>
<dbReference type="InterPro" id="IPR018060">
    <property type="entry name" value="HTH_AraC"/>
</dbReference>
<dbReference type="Gene3D" id="2.60.120.10">
    <property type="entry name" value="Jelly Rolls"/>
    <property type="match status" value="1"/>
</dbReference>
<evidence type="ECO:0000313" key="6">
    <source>
        <dbReference type="Proteomes" id="UP001501410"/>
    </source>
</evidence>
<evidence type="ECO:0000256" key="2">
    <source>
        <dbReference type="ARBA" id="ARBA00023125"/>
    </source>
</evidence>
<dbReference type="SUPFAM" id="SSF51215">
    <property type="entry name" value="Regulatory protein AraC"/>
    <property type="match status" value="1"/>
</dbReference>
<dbReference type="Pfam" id="PF02311">
    <property type="entry name" value="AraC_binding"/>
    <property type="match status" value="1"/>
</dbReference>
<evidence type="ECO:0000256" key="1">
    <source>
        <dbReference type="ARBA" id="ARBA00023015"/>
    </source>
</evidence>
<dbReference type="PANTHER" id="PTHR43280">
    <property type="entry name" value="ARAC-FAMILY TRANSCRIPTIONAL REGULATOR"/>
    <property type="match status" value="1"/>
</dbReference>
<evidence type="ECO:0000313" key="5">
    <source>
        <dbReference type="EMBL" id="GAA4458137.1"/>
    </source>
</evidence>
<proteinExistence type="predicted"/>
<organism evidence="5 6">
    <name type="scientific">Rurimicrobium arvi</name>
    <dbReference type="NCBI Taxonomy" id="2049916"/>
    <lineage>
        <taxon>Bacteria</taxon>
        <taxon>Pseudomonadati</taxon>
        <taxon>Bacteroidota</taxon>
        <taxon>Chitinophagia</taxon>
        <taxon>Chitinophagales</taxon>
        <taxon>Chitinophagaceae</taxon>
        <taxon>Rurimicrobium</taxon>
    </lineage>
</organism>
<keyword evidence="3" id="KW-0804">Transcription</keyword>
<feature type="domain" description="HTH araC/xylS-type" evidence="4">
    <location>
        <begin position="194"/>
        <end position="292"/>
    </location>
</feature>
<evidence type="ECO:0000259" key="4">
    <source>
        <dbReference type="PROSITE" id="PS01124"/>
    </source>
</evidence>
<dbReference type="SMART" id="SM00342">
    <property type="entry name" value="HTH_ARAC"/>
    <property type="match status" value="1"/>
</dbReference>
<keyword evidence="1" id="KW-0805">Transcription regulation</keyword>
<dbReference type="EMBL" id="BAABEZ010000024">
    <property type="protein sequence ID" value="GAA4458137.1"/>
    <property type="molecule type" value="Genomic_DNA"/>
</dbReference>